<keyword evidence="8" id="KW-0677">Repeat</keyword>
<keyword evidence="11" id="KW-0472">Membrane</keyword>
<evidence type="ECO:0000256" key="7">
    <source>
        <dbReference type="ARBA" id="ARBA00022729"/>
    </source>
</evidence>
<dbReference type="GO" id="GO:0009792">
    <property type="term" value="P:embryo development ending in birth or egg hatching"/>
    <property type="evidence" value="ECO:0007669"/>
    <property type="project" value="UniProtKB-ARBA"/>
</dbReference>
<evidence type="ECO:0000256" key="8">
    <source>
        <dbReference type="ARBA" id="ARBA00022737"/>
    </source>
</evidence>
<dbReference type="Pfam" id="PF01607">
    <property type="entry name" value="CBM_14"/>
    <property type="match status" value="3"/>
</dbReference>
<gene>
    <name evidence="20" type="primary">LOC106156660</name>
</gene>
<dbReference type="InterPro" id="IPR036508">
    <property type="entry name" value="Chitin-bd_dom_sf"/>
</dbReference>
<keyword evidence="10" id="KW-1133">Transmembrane helix</keyword>
<dbReference type="SUPFAM" id="SSF57625">
    <property type="entry name" value="Invertebrate chitin-binding proteins"/>
    <property type="match status" value="3"/>
</dbReference>
<dbReference type="GO" id="GO:0008061">
    <property type="term" value="F:chitin binding"/>
    <property type="evidence" value="ECO:0007669"/>
    <property type="project" value="InterPro"/>
</dbReference>
<comment type="caution">
    <text evidence="14">Lacks conserved residue(s) required for the propagation of feature annotation.</text>
</comment>
<feature type="signal peptide" evidence="16">
    <location>
        <begin position="1"/>
        <end position="18"/>
    </location>
</feature>
<dbReference type="GO" id="GO:0080090">
    <property type="term" value="P:regulation of primary metabolic process"/>
    <property type="evidence" value="ECO:0007669"/>
    <property type="project" value="UniProtKB-ARBA"/>
</dbReference>
<proteinExistence type="predicted"/>
<name>A0A1S3HN31_LINAN</name>
<evidence type="ECO:0000313" key="20">
    <source>
        <dbReference type="RefSeq" id="XP_013387465.1"/>
    </source>
</evidence>
<evidence type="ECO:0000256" key="4">
    <source>
        <dbReference type="ARBA" id="ARBA00022536"/>
    </source>
</evidence>
<dbReference type="GO" id="GO:0009967">
    <property type="term" value="P:positive regulation of signal transduction"/>
    <property type="evidence" value="ECO:0007669"/>
    <property type="project" value="UniProtKB-ARBA"/>
</dbReference>
<dbReference type="RefSeq" id="XP_013387465.1">
    <property type="nucleotide sequence ID" value="XM_013532011.1"/>
</dbReference>
<dbReference type="PANTHER" id="PTHR12916">
    <property type="entry name" value="CYTOCHROME C OXIDASE POLYPEPTIDE VIC-2"/>
    <property type="match status" value="1"/>
</dbReference>
<protein>
    <submittedName>
        <fullName evidence="20">Neurogenic locus notch homolog protein 2-like</fullName>
    </submittedName>
</protein>
<dbReference type="SMART" id="SM00179">
    <property type="entry name" value="EGF_CA"/>
    <property type="match status" value="3"/>
</dbReference>
<dbReference type="InterPro" id="IPR002557">
    <property type="entry name" value="Chitin-bd_dom"/>
</dbReference>
<dbReference type="SMART" id="SM00181">
    <property type="entry name" value="EGF"/>
    <property type="match status" value="3"/>
</dbReference>
<organism evidence="19 20">
    <name type="scientific">Lingula anatina</name>
    <name type="common">Brachiopod</name>
    <name type="synonym">Lingula unguis</name>
    <dbReference type="NCBI Taxonomy" id="7574"/>
    <lineage>
        <taxon>Eukaryota</taxon>
        <taxon>Metazoa</taxon>
        <taxon>Spiralia</taxon>
        <taxon>Lophotrochozoa</taxon>
        <taxon>Brachiopoda</taxon>
        <taxon>Linguliformea</taxon>
        <taxon>Lingulata</taxon>
        <taxon>Lingulida</taxon>
        <taxon>Linguloidea</taxon>
        <taxon>Lingulidae</taxon>
        <taxon>Lingula</taxon>
    </lineage>
</organism>
<dbReference type="GO" id="GO:0048592">
    <property type="term" value="P:eye morphogenesis"/>
    <property type="evidence" value="ECO:0007669"/>
    <property type="project" value="UniProtKB-ARBA"/>
</dbReference>
<sequence length="485" mass="52039">MKLSLVACVLLLLGYVSSQASVRIEVDTGSVRYFSSAVPKEGITITVRSIQGTGVLYFSTQTRTPGPTSNEGKVDLANGTSHLVFIDGKGTDEIHGALAALDSGVDGSGDGADDKVIIELQAQNGDHRPDLCASGPCQNGATCQNGGNAYSCTCPAGFQGINCDIDINECDSYPCQNGGTCRDSVNDYSCTCHPGFKGKSCEINIDECDSTPCQNGGKCQDDINGYSCMCPGGFQGKNCEIAPTFKNPCQSSQFQAGHLFFKHPSDRSKYVQCDLWGNMYIGSCPGNLLWSEVIDACVHPTHHANLLGGRGKRLAVLFNPCAIKANIDAGRLYHPYPGDKAKYIQCDKVGNMFIKDCAPGSWWNQQNETCGDHAKPGPKPFNIKTTTLPPTTTTTTTPKPPKNPCTQTNIANGALYHPYPGDKTKYIQCDLWGSMYVKQCGAGTWWNQKNETCVDAIAEALIKYGVFKPAVRLAATPTQAPSTRT</sequence>
<dbReference type="GO" id="GO:0048871">
    <property type="term" value="P:multicellular organismal-level homeostasis"/>
    <property type="evidence" value="ECO:0007669"/>
    <property type="project" value="UniProtKB-ARBA"/>
</dbReference>
<dbReference type="GO" id="GO:0051093">
    <property type="term" value="P:negative regulation of developmental process"/>
    <property type="evidence" value="ECO:0007669"/>
    <property type="project" value="UniProtKB-ARBA"/>
</dbReference>
<dbReference type="GeneID" id="106156660"/>
<dbReference type="GO" id="GO:0007219">
    <property type="term" value="P:Notch signaling pathway"/>
    <property type="evidence" value="ECO:0007669"/>
    <property type="project" value="TreeGrafter"/>
</dbReference>
<dbReference type="GO" id="GO:0005509">
    <property type="term" value="F:calcium ion binding"/>
    <property type="evidence" value="ECO:0007669"/>
    <property type="project" value="InterPro"/>
</dbReference>
<dbReference type="AlphaFoldDB" id="A0A1S3HN31"/>
<keyword evidence="2" id="KW-0217">Developmental protein</keyword>
<reference evidence="20" key="1">
    <citation type="submission" date="2025-08" db="UniProtKB">
        <authorList>
            <consortium name="RefSeq"/>
        </authorList>
    </citation>
    <scope>IDENTIFICATION</scope>
    <source>
        <tissue evidence="20">Gonads</tissue>
    </source>
</reference>
<dbReference type="GO" id="GO:0005112">
    <property type="term" value="F:Notch binding"/>
    <property type="evidence" value="ECO:0007669"/>
    <property type="project" value="TreeGrafter"/>
</dbReference>
<evidence type="ECO:0000256" key="2">
    <source>
        <dbReference type="ARBA" id="ARBA00022473"/>
    </source>
</evidence>
<dbReference type="GO" id="GO:0003002">
    <property type="term" value="P:regionalization"/>
    <property type="evidence" value="ECO:0007669"/>
    <property type="project" value="UniProtKB-ARBA"/>
</dbReference>
<dbReference type="GO" id="GO:0060255">
    <property type="term" value="P:regulation of macromolecule metabolic process"/>
    <property type="evidence" value="ECO:0007669"/>
    <property type="project" value="UniProtKB-ARBA"/>
</dbReference>
<dbReference type="Pfam" id="PF00008">
    <property type="entry name" value="EGF"/>
    <property type="match status" value="3"/>
</dbReference>
<feature type="disulfide bond" evidence="14">
    <location>
        <begin position="230"/>
        <end position="239"/>
    </location>
</feature>
<dbReference type="GO" id="GO:0051241">
    <property type="term" value="P:negative regulation of multicellular organismal process"/>
    <property type="evidence" value="ECO:0007669"/>
    <property type="project" value="UniProtKB-ARBA"/>
</dbReference>
<accession>A0A1S3HN31</accession>
<dbReference type="GO" id="GO:0008593">
    <property type="term" value="P:regulation of Notch signaling pathway"/>
    <property type="evidence" value="ECO:0007669"/>
    <property type="project" value="UniProtKB-ARBA"/>
</dbReference>
<feature type="disulfide bond" evidence="14">
    <location>
        <begin position="154"/>
        <end position="163"/>
    </location>
</feature>
<evidence type="ECO:0000256" key="11">
    <source>
        <dbReference type="ARBA" id="ARBA00023136"/>
    </source>
</evidence>
<dbReference type="PROSITE" id="PS00010">
    <property type="entry name" value="ASX_HYDROXYL"/>
    <property type="match status" value="3"/>
</dbReference>
<evidence type="ECO:0000256" key="12">
    <source>
        <dbReference type="ARBA" id="ARBA00023157"/>
    </source>
</evidence>
<dbReference type="InterPro" id="IPR018097">
    <property type="entry name" value="EGF_Ca-bd_CS"/>
</dbReference>
<dbReference type="PRINTS" id="PR00010">
    <property type="entry name" value="EGFBLOOD"/>
</dbReference>
<dbReference type="Proteomes" id="UP000085678">
    <property type="component" value="Unplaced"/>
</dbReference>
<dbReference type="GO" id="GO:0005911">
    <property type="term" value="C:cell-cell junction"/>
    <property type="evidence" value="ECO:0007669"/>
    <property type="project" value="UniProtKB-ARBA"/>
</dbReference>
<evidence type="ECO:0000256" key="9">
    <source>
        <dbReference type="ARBA" id="ARBA00022782"/>
    </source>
</evidence>
<evidence type="ECO:0000256" key="5">
    <source>
        <dbReference type="ARBA" id="ARBA00022553"/>
    </source>
</evidence>
<feature type="compositionally biased region" description="Low complexity" evidence="15">
    <location>
        <begin position="384"/>
        <end position="397"/>
    </location>
</feature>
<dbReference type="SMART" id="SM00494">
    <property type="entry name" value="ChtBD2"/>
    <property type="match status" value="3"/>
</dbReference>
<dbReference type="SUPFAM" id="SSF57196">
    <property type="entry name" value="EGF/Laminin"/>
    <property type="match status" value="3"/>
</dbReference>
<keyword evidence="5" id="KW-0597">Phosphoprotein</keyword>
<evidence type="ECO:0000259" key="17">
    <source>
        <dbReference type="PROSITE" id="PS50026"/>
    </source>
</evidence>
<evidence type="ECO:0000256" key="3">
    <source>
        <dbReference type="ARBA" id="ARBA00022475"/>
    </source>
</evidence>
<evidence type="ECO:0000259" key="18">
    <source>
        <dbReference type="PROSITE" id="PS50940"/>
    </source>
</evidence>
<keyword evidence="6" id="KW-0812">Transmembrane</keyword>
<feature type="domain" description="EGF-like" evidence="17">
    <location>
        <begin position="166"/>
        <end position="202"/>
    </location>
</feature>
<dbReference type="PROSITE" id="PS50940">
    <property type="entry name" value="CHIT_BIND_II"/>
    <property type="match status" value="1"/>
</dbReference>
<dbReference type="PROSITE" id="PS50026">
    <property type="entry name" value="EGF_3"/>
    <property type="match status" value="3"/>
</dbReference>
<feature type="domain" description="Chitin-binding type-2" evidence="18">
    <location>
        <begin position="246"/>
        <end position="297"/>
    </location>
</feature>
<feature type="domain" description="EGF-like" evidence="17">
    <location>
        <begin position="204"/>
        <end position="240"/>
    </location>
</feature>
<evidence type="ECO:0000256" key="10">
    <source>
        <dbReference type="ARBA" id="ARBA00022989"/>
    </source>
</evidence>
<feature type="disulfide bond" evidence="14">
    <location>
        <begin position="192"/>
        <end position="201"/>
    </location>
</feature>
<feature type="region of interest" description="Disordered" evidence="15">
    <location>
        <begin position="381"/>
        <end position="405"/>
    </location>
</feature>
<dbReference type="FunFam" id="2.10.25.10:FF:000565">
    <property type="entry name" value="Predicted protein"/>
    <property type="match status" value="1"/>
</dbReference>
<dbReference type="FunFam" id="2.10.25.10:FF:000143">
    <property type="entry name" value="Protein crumbs 1"/>
    <property type="match status" value="1"/>
</dbReference>
<evidence type="ECO:0000256" key="6">
    <source>
        <dbReference type="ARBA" id="ARBA00022692"/>
    </source>
</evidence>
<keyword evidence="13" id="KW-0325">Glycoprotein</keyword>
<dbReference type="GO" id="GO:0048638">
    <property type="term" value="P:regulation of developmental growth"/>
    <property type="evidence" value="ECO:0007669"/>
    <property type="project" value="UniProtKB-ARBA"/>
</dbReference>
<keyword evidence="3" id="KW-1003">Cell membrane</keyword>
<dbReference type="GO" id="GO:0030182">
    <property type="term" value="P:neuron differentiation"/>
    <property type="evidence" value="ECO:0007669"/>
    <property type="project" value="UniProtKB-ARBA"/>
</dbReference>
<dbReference type="Gene3D" id="2.10.25.10">
    <property type="entry name" value="Laminin"/>
    <property type="match status" value="3"/>
</dbReference>
<evidence type="ECO:0000256" key="13">
    <source>
        <dbReference type="ARBA" id="ARBA00023180"/>
    </source>
</evidence>
<keyword evidence="9" id="KW-0221">Differentiation</keyword>
<dbReference type="InParanoid" id="A0A1S3HN31"/>
<dbReference type="PROSITE" id="PS01187">
    <property type="entry name" value="EGF_CA"/>
    <property type="match status" value="2"/>
</dbReference>
<keyword evidence="19" id="KW-1185">Reference proteome</keyword>
<dbReference type="Gene3D" id="2.170.140.10">
    <property type="entry name" value="Chitin binding domain"/>
    <property type="match status" value="3"/>
</dbReference>
<dbReference type="GO" id="GO:0005576">
    <property type="term" value="C:extracellular region"/>
    <property type="evidence" value="ECO:0007669"/>
    <property type="project" value="InterPro"/>
</dbReference>
<dbReference type="PROSITE" id="PS00022">
    <property type="entry name" value="EGF_1"/>
    <property type="match status" value="3"/>
</dbReference>
<dbReference type="InterPro" id="IPR000742">
    <property type="entry name" value="EGF"/>
</dbReference>
<dbReference type="OrthoDB" id="283575at2759"/>
<dbReference type="GO" id="GO:0016324">
    <property type="term" value="C:apical plasma membrane"/>
    <property type="evidence" value="ECO:0007669"/>
    <property type="project" value="UniProtKB-SubCell"/>
</dbReference>
<dbReference type="STRING" id="7574.A0A1S3HN31"/>
<dbReference type="GO" id="GO:0060562">
    <property type="term" value="P:epithelial tube morphogenesis"/>
    <property type="evidence" value="ECO:0007669"/>
    <property type="project" value="UniProtKB-ARBA"/>
</dbReference>
<dbReference type="InterPro" id="IPR000152">
    <property type="entry name" value="EGF-type_Asp/Asn_hydroxyl_site"/>
</dbReference>
<feature type="chain" id="PRO_5010320799" evidence="16">
    <location>
        <begin position="19"/>
        <end position="485"/>
    </location>
</feature>
<dbReference type="GO" id="GO:0002064">
    <property type="term" value="P:epithelial cell development"/>
    <property type="evidence" value="ECO:0007669"/>
    <property type="project" value="UniProtKB-ARBA"/>
</dbReference>
<dbReference type="CDD" id="cd00054">
    <property type="entry name" value="EGF_CA"/>
    <property type="match status" value="3"/>
</dbReference>
<feature type="domain" description="EGF-like" evidence="17">
    <location>
        <begin position="128"/>
        <end position="164"/>
    </location>
</feature>
<dbReference type="FunFam" id="2.10.25.10:FF:000004">
    <property type="entry name" value="Neurogenic locus notch 1"/>
    <property type="match status" value="1"/>
</dbReference>
<evidence type="ECO:0000256" key="15">
    <source>
        <dbReference type="SAM" id="MobiDB-lite"/>
    </source>
</evidence>
<evidence type="ECO:0000313" key="19">
    <source>
        <dbReference type="Proteomes" id="UP000085678"/>
    </source>
</evidence>
<evidence type="ECO:0000256" key="1">
    <source>
        <dbReference type="ARBA" id="ARBA00004247"/>
    </source>
</evidence>
<dbReference type="GO" id="GO:0051049">
    <property type="term" value="P:regulation of transport"/>
    <property type="evidence" value="ECO:0007669"/>
    <property type="project" value="UniProtKB-ARBA"/>
</dbReference>
<comment type="subcellular location">
    <subcellularLocation>
        <location evidence="1">Apical cell membrane</location>
        <topology evidence="1">Single-pass type I membrane protein</topology>
    </subcellularLocation>
</comment>
<keyword evidence="12 14" id="KW-1015">Disulfide bond</keyword>
<dbReference type="GO" id="GO:0048598">
    <property type="term" value="P:embryonic morphogenesis"/>
    <property type="evidence" value="ECO:0007669"/>
    <property type="project" value="UniProtKB-ARBA"/>
</dbReference>
<dbReference type="PROSITE" id="PS01186">
    <property type="entry name" value="EGF_2"/>
    <property type="match status" value="3"/>
</dbReference>
<evidence type="ECO:0000256" key="16">
    <source>
        <dbReference type="SAM" id="SignalP"/>
    </source>
</evidence>
<keyword evidence="7 16" id="KW-0732">Signal</keyword>
<keyword evidence="4 14" id="KW-0245">EGF-like domain</keyword>
<dbReference type="InterPro" id="IPR001881">
    <property type="entry name" value="EGF-like_Ca-bd_dom"/>
</dbReference>
<dbReference type="KEGG" id="lak:106156660"/>
<dbReference type="GO" id="GO:0061326">
    <property type="term" value="P:renal tubule development"/>
    <property type="evidence" value="ECO:0007669"/>
    <property type="project" value="UniProtKB-ARBA"/>
</dbReference>
<evidence type="ECO:0000256" key="14">
    <source>
        <dbReference type="PROSITE-ProRule" id="PRU00076"/>
    </source>
</evidence>
<dbReference type="PANTHER" id="PTHR12916:SF9">
    <property type="entry name" value="NEUROGENIC LOCUS NOTCH HOMOLOG PROTEIN 1-RELATED"/>
    <property type="match status" value="1"/>
</dbReference>